<dbReference type="EMBL" id="AUNB01000040">
    <property type="protein sequence ID" value="KEO57426.1"/>
    <property type="molecule type" value="Genomic_DNA"/>
</dbReference>
<evidence type="ECO:0000313" key="2">
    <source>
        <dbReference type="Proteomes" id="UP000027471"/>
    </source>
</evidence>
<reference evidence="1 2" key="1">
    <citation type="journal article" date="2015" name="Antonie Van Leeuwenhoek">
        <title>Thioclava indica sp. nov., isolated from surface seawater of the Indian Ocean.</title>
        <authorList>
            <person name="Liu Y."/>
            <person name="Lai Q."/>
            <person name="Du J."/>
            <person name="Xu H."/>
            <person name="Jiang L."/>
            <person name="Shao Z."/>
        </authorList>
    </citation>
    <scope>NUCLEOTIDE SEQUENCE [LARGE SCALE GENOMIC DNA]</scope>
    <source>
        <strain evidence="1 2">DT23-4</strain>
    </source>
</reference>
<dbReference type="Proteomes" id="UP000027471">
    <property type="component" value="Unassembled WGS sequence"/>
</dbReference>
<dbReference type="AlphaFoldDB" id="A0A074JIG7"/>
<protein>
    <recommendedName>
        <fullName evidence="3">DUF1353 domain-containing protein</fullName>
    </recommendedName>
</protein>
<proteinExistence type="predicted"/>
<organism evidence="1 2">
    <name type="scientific">Thioclava indica</name>
    <dbReference type="NCBI Taxonomy" id="1353528"/>
    <lineage>
        <taxon>Bacteria</taxon>
        <taxon>Pseudomonadati</taxon>
        <taxon>Pseudomonadota</taxon>
        <taxon>Alphaproteobacteria</taxon>
        <taxon>Rhodobacterales</taxon>
        <taxon>Paracoccaceae</taxon>
        <taxon>Thioclava</taxon>
    </lineage>
</organism>
<sequence>MRALLTLLALTGCGYVDYEAAPVGKFEGALFVMWVDESKRGLGDGSFVFVPTADPLRFTRGGKGTVQVIEPAMMYTDGGSIPQMAQAMNGFSPWGYAPAYMVHDWLFVARKCALDGQATPAEAAAAEMPFIESAEIAAEAIKSLIAAGKVQPNDVAPQAISYAVAGPVSRQLWNEKGDCQRIKPEHLAMIYRALPSVQPVMKAAPGAAPMRRMAVPSGPVAKVVQVVEF</sequence>
<comment type="caution">
    <text evidence="1">The sequence shown here is derived from an EMBL/GenBank/DDBJ whole genome shotgun (WGS) entry which is preliminary data.</text>
</comment>
<evidence type="ECO:0008006" key="3">
    <source>
        <dbReference type="Google" id="ProtNLM"/>
    </source>
</evidence>
<dbReference type="OrthoDB" id="9181317at2"/>
<accession>A0A074JIG7</accession>
<name>A0A074JIG7_9RHOB</name>
<dbReference type="RefSeq" id="WP_051697263.1">
    <property type="nucleotide sequence ID" value="NZ_AUNB01000040.1"/>
</dbReference>
<keyword evidence="2" id="KW-1185">Reference proteome</keyword>
<dbReference type="eggNOG" id="ENOG503290C">
    <property type="taxonomic scope" value="Bacteria"/>
</dbReference>
<gene>
    <name evidence="1" type="ORF">DT23_04980</name>
</gene>
<evidence type="ECO:0000313" key="1">
    <source>
        <dbReference type="EMBL" id="KEO57426.1"/>
    </source>
</evidence>